<organism evidence="7 8">
    <name type="scientific">Branchiostoma floridae</name>
    <name type="common">Florida lancelet</name>
    <name type="synonym">Amphioxus</name>
    <dbReference type="NCBI Taxonomy" id="7739"/>
    <lineage>
        <taxon>Eukaryota</taxon>
        <taxon>Metazoa</taxon>
        <taxon>Chordata</taxon>
        <taxon>Cephalochordata</taxon>
        <taxon>Leptocardii</taxon>
        <taxon>Amphioxiformes</taxon>
        <taxon>Branchiostomatidae</taxon>
        <taxon>Branchiostoma</taxon>
    </lineage>
</organism>
<dbReference type="GO" id="GO:0020037">
    <property type="term" value="F:heme binding"/>
    <property type="evidence" value="ECO:0007669"/>
    <property type="project" value="InterPro"/>
</dbReference>
<evidence type="ECO:0000313" key="7">
    <source>
        <dbReference type="Proteomes" id="UP000001554"/>
    </source>
</evidence>
<gene>
    <name evidence="8" type="primary">LOC118419880</name>
</gene>
<dbReference type="OMA" id="KAFKICA"/>
<comment type="similarity">
    <text evidence="2 6">Belongs to the cytochrome P450 family.</text>
</comment>
<reference evidence="7" key="1">
    <citation type="journal article" date="2020" name="Nat. Ecol. Evol.">
        <title>Deeply conserved synteny resolves early events in vertebrate evolution.</title>
        <authorList>
            <person name="Simakov O."/>
            <person name="Marletaz F."/>
            <person name="Yue J.X."/>
            <person name="O'Connell B."/>
            <person name="Jenkins J."/>
            <person name="Brandt A."/>
            <person name="Calef R."/>
            <person name="Tung C.H."/>
            <person name="Huang T.K."/>
            <person name="Schmutz J."/>
            <person name="Satoh N."/>
            <person name="Yu J.K."/>
            <person name="Putnam N.H."/>
            <person name="Green R.E."/>
            <person name="Rokhsar D.S."/>
        </authorList>
    </citation>
    <scope>NUCLEOTIDE SEQUENCE [LARGE SCALE GENOMIC DNA]</scope>
    <source>
        <strain evidence="7">S238N-H82</strain>
    </source>
</reference>
<dbReference type="PRINTS" id="PR00463">
    <property type="entry name" value="EP450I"/>
</dbReference>
<name>A0A9J7LHK9_BRAFL</name>
<dbReference type="GO" id="GO:0005506">
    <property type="term" value="F:iron ion binding"/>
    <property type="evidence" value="ECO:0007669"/>
    <property type="project" value="InterPro"/>
</dbReference>
<keyword evidence="5 6" id="KW-0349">Heme</keyword>
<dbReference type="InterPro" id="IPR001128">
    <property type="entry name" value="Cyt_P450"/>
</dbReference>
<dbReference type="Gene3D" id="1.10.630.10">
    <property type="entry name" value="Cytochrome P450"/>
    <property type="match status" value="1"/>
</dbReference>
<proteinExistence type="inferred from homology"/>
<keyword evidence="7" id="KW-1185">Reference proteome</keyword>
<dbReference type="PROSITE" id="PS00086">
    <property type="entry name" value="CYTOCHROME_P450"/>
    <property type="match status" value="1"/>
</dbReference>
<accession>A0A9J7LHK9</accession>
<evidence type="ECO:0000256" key="2">
    <source>
        <dbReference type="ARBA" id="ARBA00010617"/>
    </source>
</evidence>
<dbReference type="InterPro" id="IPR036396">
    <property type="entry name" value="Cyt_P450_sf"/>
</dbReference>
<dbReference type="OrthoDB" id="1055148at2759"/>
<comment type="cofactor">
    <cofactor evidence="1 5">
        <name>heme</name>
        <dbReference type="ChEBI" id="CHEBI:30413"/>
    </cofactor>
</comment>
<keyword evidence="4 5" id="KW-0408">Iron</keyword>
<dbReference type="KEGG" id="bfo:118419880"/>
<dbReference type="InterPro" id="IPR017972">
    <property type="entry name" value="Cyt_P450_CS"/>
</dbReference>
<reference evidence="8" key="2">
    <citation type="submission" date="2025-08" db="UniProtKB">
        <authorList>
            <consortium name="RefSeq"/>
        </authorList>
    </citation>
    <scope>IDENTIFICATION</scope>
    <source>
        <strain evidence="8">S238N-H82</strain>
        <tissue evidence="8">Testes</tissue>
    </source>
</reference>
<dbReference type="SUPFAM" id="SSF48264">
    <property type="entry name" value="Cytochrome P450"/>
    <property type="match status" value="1"/>
</dbReference>
<dbReference type="GO" id="GO:0016705">
    <property type="term" value="F:oxidoreductase activity, acting on paired donors, with incorporation or reduction of molecular oxygen"/>
    <property type="evidence" value="ECO:0007669"/>
    <property type="project" value="InterPro"/>
</dbReference>
<dbReference type="PANTHER" id="PTHR24300">
    <property type="entry name" value="CYTOCHROME P450 508A4-RELATED"/>
    <property type="match status" value="1"/>
</dbReference>
<evidence type="ECO:0000256" key="3">
    <source>
        <dbReference type="ARBA" id="ARBA00022723"/>
    </source>
</evidence>
<evidence type="ECO:0000256" key="1">
    <source>
        <dbReference type="ARBA" id="ARBA00001971"/>
    </source>
</evidence>
<keyword evidence="3 5" id="KW-0479">Metal-binding</keyword>
<dbReference type="Proteomes" id="UP000001554">
    <property type="component" value="Chromosome 7"/>
</dbReference>
<keyword evidence="6" id="KW-0560">Oxidoreductase</keyword>
<dbReference type="Pfam" id="PF00067">
    <property type="entry name" value="p450"/>
    <property type="match status" value="1"/>
</dbReference>
<dbReference type="AlphaFoldDB" id="A0A9J7LHK9"/>
<protein>
    <submittedName>
        <fullName evidence="8">Cytochrome P450 2D9-like</fullName>
    </submittedName>
</protein>
<dbReference type="InterPro" id="IPR002401">
    <property type="entry name" value="Cyt_P450_E_grp-I"/>
</dbReference>
<keyword evidence="6" id="KW-0503">Monooxygenase</keyword>
<evidence type="ECO:0000256" key="5">
    <source>
        <dbReference type="PIRSR" id="PIRSR602401-1"/>
    </source>
</evidence>
<sequence>MDPAYWPDPDRFDPERFLDAEGNVIDKPESFLPFSGGRRVCIGEKLARMELFLFFSTLLQSFTFKAPEGAPPTDGVVGITWGPHPFKLCAIRR</sequence>
<dbReference type="GO" id="GO:0004497">
    <property type="term" value="F:monooxygenase activity"/>
    <property type="evidence" value="ECO:0007669"/>
    <property type="project" value="UniProtKB-KW"/>
</dbReference>
<dbReference type="RefSeq" id="XP_035682428.1">
    <property type="nucleotide sequence ID" value="XM_035826535.1"/>
</dbReference>
<feature type="binding site" description="axial binding residue" evidence="5">
    <location>
        <position position="41"/>
    </location>
    <ligand>
        <name>heme</name>
        <dbReference type="ChEBI" id="CHEBI:30413"/>
    </ligand>
    <ligandPart>
        <name>Fe</name>
        <dbReference type="ChEBI" id="CHEBI:18248"/>
    </ligandPart>
</feature>
<dbReference type="GeneID" id="118419880"/>
<dbReference type="PANTHER" id="PTHR24300:SF404">
    <property type="entry name" value="CYTOCHROME P450 2D6-LIKE"/>
    <property type="match status" value="1"/>
</dbReference>
<evidence type="ECO:0000256" key="6">
    <source>
        <dbReference type="RuleBase" id="RU000461"/>
    </source>
</evidence>
<dbReference type="InterPro" id="IPR050182">
    <property type="entry name" value="Cytochrome_P450_fam2"/>
</dbReference>
<evidence type="ECO:0000313" key="8">
    <source>
        <dbReference type="RefSeq" id="XP_035682428.1"/>
    </source>
</evidence>
<evidence type="ECO:0000256" key="4">
    <source>
        <dbReference type="ARBA" id="ARBA00023004"/>
    </source>
</evidence>